<sequence length="145" mass="16869">MGQSKAAVLQVLLNDALDNPFITVSYHLGRRRTDPLTAEFDSILLVNIDKLLTSNRWEVRAENQWHKGVCTCVFGKEKLLDVLNTRSIFYTNQEQREVLSYLSLNSLTSLNKPIYRHIIALMLKNHARQFSKSSFQSKYFQRLSY</sequence>
<comment type="caution">
    <text evidence="1">The sequence shown here is derived from an EMBL/GenBank/DDBJ whole genome shotgun (WGS) entry which is preliminary data.</text>
</comment>
<name>A0A162ABW1_9GAMM</name>
<proteinExistence type="predicted"/>
<dbReference type="Proteomes" id="UP000076587">
    <property type="component" value="Unassembled WGS sequence"/>
</dbReference>
<dbReference type="AlphaFoldDB" id="A0A162ABW1"/>
<organism evidence="1 2">
    <name type="scientific">Pseudoalteromonas luteoviolacea NCIMB 1942</name>
    <dbReference type="NCBI Taxonomy" id="1365253"/>
    <lineage>
        <taxon>Bacteria</taxon>
        <taxon>Pseudomonadati</taxon>
        <taxon>Pseudomonadota</taxon>
        <taxon>Gammaproteobacteria</taxon>
        <taxon>Alteromonadales</taxon>
        <taxon>Pseudoalteromonadaceae</taxon>
        <taxon>Pseudoalteromonas</taxon>
    </lineage>
</organism>
<reference evidence="1 2" key="1">
    <citation type="submission" date="2013-07" db="EMBL/GenBank/DDBJ databases">
        <title>Comparative Genomic and Metabolomic Analysis of Twelve Strains of Pseudoalteromonas luteoviolacea.</title>
        <authorList>
            <person name="Vynne N.G."/>
            <person name="Mansson M."/>
            <person name="Gram L."/>
        </authorList>
    </citation>
    <scope>NUCLEOTIDE SEQUENCE [LARGE SCALE GENOMIC DNA]</scope>
    <source>
        <strain evidence="1 2">NCIMB 1942</strain>
    </source>
</reference>
<evidence type="ECO:0000313" key="2">
    <source>
        <dbReference type="Proteomes" id="UP000076587"/>
    </source>
</evidence>
<protein>
    <submittedName>
        <fullName evidence="1">Uncharacterized protein</fullName>
    </submittedName>
</protein>
<dbReference type="EMBL" id="AUXT01000157">
    <property type="protein sequence ID" value="KZN47263.1"/>
    <property type="molecule type" value="Genomic_DNA"/>
</dbReference>
<accession>A0A162ABW1</accession>
<gene>
    <name evidence="1" type="ORF">N482_10125</name>
</gene>
<dbReference type="PATRIC" id="fig|1365253.3.peg.2458"/>
<evidence type="ECO:0000313" key="1">
    <source>
        <dbReference type="EMBL" id="KZN47263.1"/>
    </source>
</evidence>